<dbReference type="Proteomes" id="UP000887581">
    <property type="component" value="Unplaced"/>
</dbReference>
<dbReference type="WBParaSite" id="sdigi.contig346.g7625.t1">
    <property type="protein sequence ID" value="sdigi.contig346.g7625.t1"/>
    <property type="gene ID" value="sdigi.contig346.g7625"/>
</dbReference>
<evidence type="ECO:0000256" key="1">
    <source>
        <dbReference type="SAM" id="MobiDB-lite"/>
    </source>
</evidence>
<keyword evidence="2" id="KW-1185">Reference proteome</keyword>
<sequence>MRTIYKEESGKSRKHAPECPGCTLETWGIEPQTSPMRTERSTPELCPLTPPPNRK</sequence>
<feature type="compositionally biased region" description="Basic and acidic residues" evidence="1">
    <location>
        <begin position="1"/>
        <end position="17"/>
    </location>
</feature>
<feature type="region of interest" description="Disordered" evidence="1">
    <location>
        <begin position="1"/>
        <end position="55"/>
    </location>
</feature>
<proteinExistence type="predicted"/>
<evidence type="ECO:0000313" key="2">
    <source>
        <dbReference type="Proteomes" id="UP000887581"/>
    </source>
</evidence>
<name>A0A915PXU2_9BILA</name>
<evidence type="ECO:0000313" key="3">
    <source>
        <dbReference type="WBParaSite" id="sdigi.contig346.g7625.t1"/>
    </source>
</evidence>
<organism evidence="2 3">
    <name type="scientific">Setaria digitata</name>
    <dbReference type="NCBI Taxonomy" id="48799"/>
    <lineage>
        <taxon>Eukaryota</taxon>
        <taxon>Metazoa</taxon>
        <taxon>Ecdysozoa</taxon>
        <taxon>Nematoda</taxon>
        <taxon>Chromadorea</taxon>
        <taxon>Rhabditida</taxon>
        <taxon>Spirurina</taxon>
        <taxon>Spiruromorpha</taxon>
        <taxon>Filarioidea</taxon>
        <taxon>Setariidae</taxon>
        <taxon>Setaria</taxon>
    </lineage>
</organism>
<dbReference type="AlphaFoldDB" id="A0A915PXU2"/>
<accession>A0A915PXU2</accession>
<reference evidence="3" key="1">
    <citation type="submission" date="2022-11" db="UniProtKB">
        <authorList>
            <consortium name="WormBaseParasite"/>
        </authorList>
    </citation>
    <scope>IDENTIFICATION</scope>
</reference>
<protein>
    <submittedName>
        <fullName evidence="3">Uncharacterized protein</fullName>
    </submittedName>
</protein>